<evidence type="ECO:0000256" key="1">
    <source>
        <dbReference type="SAM" id="MobiDB-lite"/>
    </source>
</evidence>
<comment type="caution">
    <text evidence="3">The sequence shown here is derived from an EMBL/GenBank/DDBJ whole genome shotgun (WGS) entry which is preliminary data.</text>
</comment>
<name>A0A8I0W9T1_STAEP</name>
<dbReference type="RefSeq" id="WP_049385636.1">
    <property type="nucleotide sequence ID" value="NZ_CAXOHX010000014.1"/>
</dbReference>
<feature type="chain" id="PRO_5034722705" evidence="2">
    <location>
        <begin position="30"/>
        <end position="214"/>
    </location>
</feature>
<dbReference type="AlphaFoldDB" id="A0A8I0W9T1"/>
<sequence length="214" mass="23551">MKQLLFKTSCVIMVLFTSSLSIVSTYSHATTSGGTSSSSSASSSSSSSAASASRGSTSSSTSMSRSSAINASRNAQQSSQRAAQQATKSSRVTATKNKGQQSVTRQKAQSRSLMPSQRPYDSSAPYSSQYIATTYYNNWLFYYIFAHSFLNQHEKKNSVDAQFHMLKQQMKPHEKLYTVTVKTKQGKRVVVVPKKQYDKIEKGKHIKVKNGVVQ</sequence>
<accession>A0A8I0W9T1</accession>
<feature type="region of interest" description="Disordered" evidence="1">
    <location>
        <begin position="31"/>
        <end position="123"/>
    </location>
</feature>
<feature type="compositionally biased region" description="Low complexity" evidence="1">
    <location>
        <begin position="31"/>
        <end position="91"/>
    </location>
</feature>
<organism evidence="3 4">
    <name type="scientific">Staphylococcus epidermidis</name>
    <dbReference type="NCBI Taxonomy" id="1282"/>
    <lineage>
        <taxon>Bacteria</taxon>
        <taxon>Bacillati</taxon>
        <taxon>Bacillota</taxon>
        <taxon>Bacilli</taxon>
        <taxon>Bacillales</taxon>
        <taxon>Staphylococcaceae</taxon>
        <taxon>Staphylococcus</taxon>
    </lineage>
</organism>
<reference evidence="3" key="1">
    <citation type="submission" date="2020-11" db="EMBL/GenBank/DDBJ databases">
        <title>Molecular epidemiology and genomic profiles of multidrug-resistant bacteria collected from clinical sources in South Africa.</title>
        <authorList>
            <person name="Asante J."/>
            <person name="Amoako D.G."/>
        </authorList>
    </citation>
    <scope>NUCLEOTIDE SEQUENCE</scope>
    <source>
        <strain evidence="3">C68</strain>
    </source>
</reference>
<protein>
    <submittedName>
        <fullName evidence="3">Proteophosphoglycan 5</fullName>
    </submittedName>
</protein>
<dbReference type="Proteomes" id="UP000622362">
    <property type="component" value="Unassembled WGS sequence"/>
</dbReference>
<proteinExistence type="predicted"/>
<evidence type="ECO:0000256" key="2">
    <source>
        <dbReference type="SAM" id="SignalP"/>
    </source>
</evidence>
<feature type="signal peptide" evidence="2">
    <location>
        <begin position="1"/>
        <end position="29"/>
    </location>
</feature>
<gene>
    <name evidence="3" type="ORF">I3V53_08125</name>
</gene>
<evidence type="ECO:0000313" key="3">
    <source>
        <dbReference type="EMBL" id="MBF9304040.1"/>
    </source>
</evidence>
<keyword evidence="2" id="KW-0732">Signal</keyword>
<evidence type="ECO:0000313" key="4">
    <source>
        <dbReference type="Proteomes" id="UP000622362"/>
    </source>
</evidence>
<feature type="compositionally biased region" description="Polar residues" evidence="1">
    <location>
        <begin position="92"/>
        <end position="115"/>
    </location>
</feature>
<dbReference type="EMBL" id="JADPYN010000015">
    <property type="protein sequence ID" value="MBF9304040.1"/>
    <property type="molecule type" value="Genomic_DNA"/>
</dbReference>